<organism evidence="1 2">
    <name type="scientific">Aquimarina celericrescens</name>
    <dbReference type="NCBI Taxonomy" id="1964542"/>
    <lineage>
        <taxon>Bacteria</taxon>
        <taxon>Pseudomonadati</taxon>
        <taxon>Bacteroidota</taxon>
        <taxon>Flavobacteriia</taxon>
        <taxon>Flavobacteriales</taxon>
        <taxon>Flavobacteriaceae</taxon>
        <taxon>Aquimarina</taxon>
    </lineage>
</organism>
<proteinExistence type="predicted"/>
<dbReference type="Proteomes" id="UP001597344">
    <property type="component" value="Unassembled WGS sequence"/>
</dbReference>
<keyword evidence="2" id="KW-1185">Reference proteome</keyword>
<gene>
    <name evidence="1" type="ORF">ACFSJT_18220</name>
</gene>
<evidence type="ECO:0000313" key="1">
    <source>
        <dbReference type="EMBL" id="MFD2188744.1"/>
    </source>
</evidence>
<comment type="caution">
    <text evidence="1">The sequence shown here is derived from an EMBL/GenBank/DDBJ whole genome shotgun (WGS) entry which is preliminary data.</text>
</comment>
<dbReference type="EMBL" id="JBHUHY010000030">
    <property type="protein sequence ID" value="MFD2188744.1"/>
    <property type="molecule type" value="Genomic_DNA"/>
</dbReference>
<accession>A0ABW5B0B8</accession>
<sequence>MNPKKDIVDIKSVTIRSLHINRRLLMSSSTAAIFESFLKENIGDEVLVVNTNIGMEVYYYSKNDYSTFIKESVLLYTLKHIDQSKLKFRNNSSREKVYQSFCEALMTFAQYPQIFLAYTKKFIHIKEKNKSNKHLIPILNKFFEEVLNVLKETNRMPHSEKIERAKNKSQKPSPDKQIIQDLISEILLKKYYN</sequence>
<name>A0ABW5B0B8_9FLAO</name>
<reference evidence="2" key="1">
    <citation type="journal article" date="2019" name="Int. J. Syst. Evol. Microbiol.">
        <title>The Global Catalogue of Microorganisms (GCM) 10K type strain sequencing project: providing services to taxonomists for standard genome sequencing and annotation.</title>
        <authorList>
            <consortium name="The Broad Institute Genomics Platform"/>
            <consortium name="The Broad Institute Genome Sequencing Center for Infectious Disease"/>
            <person name="Wu L."/>
            <person name="Ma J."/>
        </authorList>
    </citation>
    <scope>NUCLEOTIDE SEQUENCE [LARGE SCALE GENOMIC DNA]</scope>
    <source>
        <strain evidence="2">DT92</strain>
    </source>
</reference>
<dbReference type="RefSeq" id="WP_378321770.1">
    <property type="nucleotide sequence ID" value="NZ_JBHUHY010000030.1"/>
</dbReference>
<evidence type="ECO:0000313" key="2">
    <source>
        <dbReference type="Proteomes" id="UP001597344"/>
    </source>
</evidence>
<protein>
    <submittedName>
        <fullName evidence="1">Uncharacterized protein</fullName>
    </submittedName>
</protein>